<dbReference type="Pfam" id="PF11563">
    <property type="entry name" value="Protoglobin"/>
    <property type="match status" value="1"/>
</dbReference>
<dbReference type="GO" id="GO:0019825">
    <property type="term" value="F:oxygen binding"/>
    <property type="evidence" value="ECO:0007669"/>
    <property type="project" value="InterPro"/>
</dbReference>
<dbReference type="AlphaFoldDB" id="A0A1H8IC82"/>
<comment type="catalytic activity">
    <reaction evidence="2">
        <text>2 GTP = 3',3'-c-di-GMP + 2 diphosphate</text>
        <dbReference type="Rhea" id="RHEA:24898"/>
        <dbReference type="ChEBI" id="CHEBI:33019"/>
        <dbReference type="ChEBI" id="CHEBI:37565"/>
        <dbReference type="ChEBI" id="CHEBI:58805"/>
        <dbReference type="EC" id="2.7.7.65"/>
    </reaction>
</comment>
<dbReference type="InterPro" id="IPR050469">
    <property type="entry name" value="Diguanylate_Cyclase"/>
</dbReference>
<dbReference type="GO" id="GO:0052621">
    <property type="term" value="F:diguanylate cyclase activity"/>
    <property type="evidence" value="ECO:0007669"/>
    <property type="project" value="UniProtKB-EC"/>
</dbReference>
<evidence type="ECO:0000313" key="5">
    <source>
        <dbReference type="EMBL" id="SEN65378.1"/>
    </source>
</evidence>
<dbReference type="EMBL" id="FOCT01000006">
    <property type="protein sequence ID" value="SEN65378.1"/>
    <property type="molecule type" value="Genomic_DNA"/>
</dbReference>
<dbReference type="Pfam" id="PF00990">
    <property type="entry name" value="GGDEF"/>
    <property type="match status" value="1"/>
</dbReference>
<evidence type="ECO:0000313" key="6">
    <source>
        <dbReference type="Proteomes" id="UP000183898"/>
    </source>
</evidence>
<organism evidence="5 6">
    <name type="scientific">Nitrosospira multiformis</name>
    <dbReference type="NCBI Taxonomy" id="1231"/>
    <lineage>
        <taxon>Bacteria</taxon>
        <taxon>Pseudomonadati</taxon>
        <taxon>Pseudomonadota</taxon>
        <taxon>Betaproteobacteria</taxon>
        <taxon>Nitrosomonadales</taxon>
        <taxon>Nitrosomonadaceae</taxon>
        <taxon>Nitrosospira</taxon>
    </lineage>
</organism>
<dbReference type="PANTHER" id="PTHR45138">
    <property type="entry name" value="REGULATORY COMPONENTS OF SENSORY TRANSDUCTION SYSTEM"/>
    <property type="match status" value="1"/>
</dbReference>
<dbReference type="FunFam" id="3.30.70.270:FF:000001">
    <property type="entry name" value="Diguanylate cyclase domain protein"/>
    <property type="match status" value="1"/>
</dbReference>
<dbReference type="GO" id="GO:0020037">
    <property type="term" value="F:heme binding"/>
    <property type="evidence" value="ECO:0007669"/>
    <property type="project" value="InterPro"/>
</dbReference>
<dbReference type="CDD" id="cd01949">
    <property type="entry name" value="GGDEF"/>
    <property type="match status" value="1"/>
</dbReference>
<dbReference type="PANTHER" id="PTHR45138:SF9">
    <property type="entry name" value="DIGUANYLATE CYCLASE DGCM-RELATED"/>
    <property type="match status" value="1"/>
</dbReference>
<dbReference type="Proteomes" id="UP000183898">
    <property type="component" value="Unassembled WGS sequence"/>
</dbReference>
<feature type="coiled-coil region" evidence="3">
    <location>
        <begin position="173"/>
        <end position="222"/>
    </location>
</feature>
<sequence length="364" mass="41022">MNTEATPHCAALGFDKDRIQQALSLLGLAADHEEEAAAISLLTEFIAERVDEIINSCFPVIVGSDGFELIERNIGTEAFRQKWKYRLRSFGKNFATPGYFEERLALAAAFAHANIPLGALQLPSFLIQQALIDNLSDKSDFNADKNRILLSTILKLTALDLYLAAEGYHLPELDELEGKLDKLRAQASRLQQRTWTDELTGVMNYRKLMESLEHHVERAVRRGQERSPLCLIMSDLDFFKKINDTYGHMVGDLVLQHLARRIKSATRDFDMIGRFGGEEFVVIMADTDLELAKVIAERIRLGVMSTPFHIKKFNIHITISLGVAMLKPGESKESLLERADAAMYEAKRGGRNRVVTTDDMVERP</sequence>
<dbReference type="EC" id="2.7.7.65" evidence="1"/>
<dbReference type="InterPro" id="IPR044398">
    <property type="entry name" value="Globin-sensor_dom"/>
</dbReference>
<evidence type="ECO:0000256" key="2">
    <source>
        <dbReference type="ARBA" id="ARBA00034247"/>
    </source>
</evidence>
<keyword evidence="3" id="KW-0175">Coiled coil</keyword>
<name>A0A1H8IC82_9PROT</name>
<dbReference type="Gene3D" id="3.30.70.270">
    <property type="match status" value="1"/>
</dbReference>
<dbReference type="InterPro" id="IPR000160">
    <property type="entry name" value="GGDEF_dom"/>
</dbReference>
<dbReference type="NCBIfam" id="TIGR00254">
    <property type="entry name" value="GGDEF"/>
    <property type="match status" value="1"/>
</dbReference>
<gene>
    <name evidence="5" type="ORF">SAMN05216404_10620</name>
</gene>
<evidence type="ECO:0000256" key="3">
    <source>
        <dbReference type="SAM" id="Coils"/>
    </source>
</evidence>
<proteinExistence type="predicted"/>
<dbReference type="InterPro" id="IPR029787">
    <property type="entry name" value="Nucleotide_cyclase"/>
</dbReference>
<reference evidence="5 6" key="1">
    <citation type="submission" date="2016-10" db="EMBL/GenBank/DDBJ databases">
        <authorList>
            <person name="de Groot N.N."/>
        </authorList>
    </citation>
    <scope>NUCLEOTIDE SEQUENCE [LARGE SCALE GENOMIC DNA]</scope>
    <source>
        <strain evidence="5 6">Nl18</strain>
    </source>
</reference>
<dbReference type="PROSITE" id="PS50887">
    <property type="entry name" value="GGDEF"/>
    <property type="match status" value="1"/>
</dbReference>
<dbReference type="RefSeq" id="WP_074746072.1">
    <property type="nucleotide sequence ID" value="NZ_FOCT01000006.1"/>
</dbReference>
<dbReference type="InterPro" id="IPR043128">
    <property type="entry name" value="Rev_trsase/Diguanyl_cyclase"/>
</dbReference>
<feature type="domain" description="GGDEF" evidence="4">
    <location>
        <begin position="227"/>
        <end position="359"/>
    </location>
</feature>
<evidence type="ECO:0000259" key="4">
    <source>
        <dbReference type="PROSITE" id="PS50887"/>
    </source>
</evidence>
<evidence type="ECO:0000256" key="1">
    <source>
        <dbReference type="ARBA" id="ARBA00012528"/>
    </source>
</evidence>
<accession>A0A1H8IC82</accession>
<dbReference type="SMART" id="SM00267">
    <property type="entry name" value="GGDEF"/>
    <property type="match status" value="1"/>
</dbReference>
<dbReference type="SUPFAM" id="SSF55073">
    <property type="entry name" value="Nucleotide cyclase"/>
    <property type="match status" value="1"/>
</dbReference>
<protein>
    <recommendedName>
        <fullName evidence="1">diguanylate cyclase</fullName>
        <ecNumber evidence="1">2.7.7.65</ecNumber>
    </recommendedName>
</protein>